<dbReference type="Gene3D" id="3.30.40.220">
    <property type="match status" value="1"/>
</dbReference>
<reference evidence="1 2" key="1">
    <citation type="journal article" date="2017" name="Sci. Rep.">
        <title>Characterization and diversity of phages infecting Aeromonas salmonicida subsp. salmonicida.</title>
        <authorList>
            <person name="Vincent A.T."/>
            <person name="Paquet V.E."/>
            <person name="Bernatchez A."/>
            <person name="Tremblay D.M."/>
            <person name="Moineau S."/>
            <person name="Charette S.J."/>
        </authorList>
    </citation>
    <scope>NUCLEOTIDE SEQUENCE [LARGE SCALE GENOMIC DNA]</scope>
</reference>
<sequence>MSTRSEMLARYASIASASVKAPEPPKKHHFEVLRDEQIKRREEQVKAEREEVARQIEMMNFISKNKRYLHAYQVKVTGCQERGLEWRITFPQFVELMHTESCAYTGTIFPKDSGRSIERVNPKEGYTMENVVIVTSRANSQKAQLDQFVHDNHIPTEMKIKLMRKAIYQMEKNQ</sequence>
<name>A0A219Y9I2_9CAUD</name>
<evidence type="ECO:0000313" key="2">
    <source>
        <dbReference type="Proteomes" id="UP000222894"/>
    </source>
</evidence>
<dbReference type="EMBL" id="KY290948">
    <property type="protein sequence ID" value="APU00638.1"/>
    <property type="molecule type" value="Genomic_DNA"/>
</dbReference>
<dbReference type="Proteomes" id="UP000222894">
    <property type="component" value="Genome"/>
</dbReference>
<evidence type="ECO:0000313" key="1">
    <source>
        <dbReference type="EMBL" id="APU00638.1"/>
    </source>
</evidence>
<organism evidence="1 2">
    <name type="scientific">Aeromonas phage 44RR2.8t.2</name>
    <dbReference type="NCBI Taxonomy" id="1932900"/>
    <lineage>
        <taxon>Viruses</taxon>
        <taxon>Duplodnaviria</taxon>
        <taxon>Heunggongvirae</taxon>
        <taxon>Uroviricota</taxon>
        <taxon>Caudoviricetes</taxon>
        <taxon>Pantevenvirales</taxon>
        <taxon>Straboviridae</taxon>
        <taxon>Biquartavirus</taxon>
        <taxon>Biquartavirus 44RR2</taxon>
    </lineage>
</organism>
<proteinExistence type="predicted"/>
<protein>
    <submittedName>
        <fullName evidence="1">Postulated decoy of host sigma70 or sigmaS</fullName>
    </submittedName>
</protein>
<accession>A0A219Y9I2</accession>